<dbReference type="AlphaFoldDB" id="A0A195B5G8"/>
<reference evidence="1 2" key="1">
    <citation type="submission" date="2015-09" db="EMBL/GenBank/DDBJ databases">
        <title>Atta colombica WGS genome.</title>
        <authorList>
            <person name="Nygaard S."/>
            <person name="Hu H."/>
            <person name="Boomsma J."/>
            <person name="Zhang G."/>
        </authorList>
    </citation>
    <scope>NUCLEOTIDE SEQUENCE [LARGE SCALE GENOMIC DNA]</scope>
    <source>
        <strain evidence="1">Treedump-2</strain>
        <tissue evidence="1">Whole body</tissue>
    </source>
</reference>
<evidence type="ECO:0000313" key="1">
    <source>
        <dbReference type="EMBL" id="KYM79731.1"/>
    </source>
</evidence>
<dbReference type="EMBL" id="KQ976587">
    <property type="protein sequence ID" value="KYM79731.1"/>
    <property type="molecule type" value="Genomic_DNA"/>
</dbReference>
<accession>A0A195B5G8</accession>
<gene>
    <name evidence="1" type="ORF">ALC53_09843</name>
</gene>
<dbReference type="STRING" id="520822.A0A195B5G8"/>
<dbReference type="Proteomes" id="UP000078540">
    <property type="component" value="Unassembled WGS sequence"/>
</dbReference>
<sequence length="149" mass="16269">MLCGELLNGGFVSAGAVPVVPYSLPGLWLPGCLRATSPRLLTSPYLTLLAELLAAGRLELRDDLLELMDLAKRSHQAPGNNGASELDLDLHADDIDEIFLGEKEIGAHMQRGMREERVEGIAMRANGEGSEVNQMWKFYTKRTINGCST</sequence>
<evidence type="ECO:0000313" key="2">
    <source>
        <dbReference type="Proteomes" id="UP000078540"/>
    </source>
</evidence>
<name>A0A195B5G8_9HYME</name>
<keyword evidence="2" id="KW-1185">Reference proteome</keyword>
<proteinExistence type="predicted"/>
<organism evidence="1 2">
    <name type="scientific">Atta colombica</name>
    <dbReference type="NCBI Taxonomy" id="520822"/>
    <lineage>
        <taxon>Eukaryota</taxon>
        <taxon>Metazoa</taxon>
        <taxon>Ecdysozoa</taxon>
        <taxon>Arthropoda</taxon>
        <taxon>Hexapoda</taxon>
        <taxon>Insecta</taxon>
        <taxon>Pterygota</taxon>
        <taxon>Neoptera</taxon>
        <taxon>Endopterygota</taxon>
        <taxon>Hymenoptera</taxon>
        <taxon>Apocrita</taxon>
        <taxon>Aculeata</taxon>
        <taxon>Formicoidea</taxon>
        <taxon>Formicidae</taxon>
        <taxon>Myrmicinae</taxon>
        <taxon>Atta</taxon>
    </lineage>
</organism>
<protein>
    <submittedName>
        <fullName evidence="1">Uncharacterized protein</fullName>
    </submittedName>
</protein>